<dbReference type="InterPro" id="IPR045851">
    <property type="entry name" value="AMP-bd_C_sf"/>
</dbReference>
<dbReference type="InterPro" id="IPR000873">
    <property type="entry name" value="AMP-dep_synth/lig_dom"/>
</dbReference>
<keyword evidence="2" id="KW-0436">Ligase</keyword>
<evidence type="ECO:0000256" key="3">
    <source>
        <dbReference type="ARBA" id="ARBA00022832"/>
    </source>
</evidence>
<keyword evidence="3" id="KW-0276">Fatty acid metabolism</keyword>
<dbReference type="SUPFAM" id="SSF56801">
    <property type="entry name" value="Acetyl-CoA synthetase-like"/>
    <property type="match status" value="1"/>
</dbReference>
<dbReference type="OMA" id="VRRPQRW"/>
<dbReference type="InterPro" id="IPR040097">
    <property type="entry name" value="FAAL/FAAC"/>
</dbReference>
<comment type="similarity">
    <text evidence="1">Belongs to the ATP-dependent AMP-binding enzyme family.</text>
</comment>
<dbReference type="Pfam" id="PF00501">
    <property type="entry name" value="AMP-binding"/>
    <property type="match status" value="1"/>
</dbReference>
<dbReference type="Gene3D" id="3.40.50.12780">
    <property type="entry name" value="N-terminal domain of ligase-like"/>
    <property type="match status" value="1"/>
</dbReference>
<dbReference type="InterPro" id="IPR025110">
    <property type="entry name" value="AMP-bd_C"/>
</dbReference>
<protein>
    <submittedName>
        <fullName evidence="7">Uncharacterized protein</fullName>
    </submittedName>
</protein>
<evidence type="ECO:0000256" key="1">
    <source>
        <dbReference type="ARBA" id="ARBA00006432"/>
    </source>
</evidence>
<organism evidence="7">
    <name type="scientific">Stigmatella aurantiaca</name>
    <dbReference type="NCBI Taxonomy" id="41"/>
    <lineage>
        <taxon>Bacteria</taxon>
        <taxon>Pseudomonadati</taxon>
        <taxon>Myxococcota</taxon>
        <taxon>Myxococcia</taxon>
        <taxon>Myxococcales</taxon>
        <taxon>Cystobacterineae</taxon>
        <taxon>Archangiaceae</taxon>
        <taxon>Stigmatella</taxon>
    </lineage>
</organism>
<dbReference type="FunFam" id="3.40.50.12780:FF:000013">
    <property type="entry name" value="Long-chain-fatty-acid--AMP ligase FadD32"/>
    <property type="match status" value="1"/>
</dbReference>
<dbReference type="PROSITE" id="PS00455">
    <property type="entry name" value="AMP_BINDING"/>
    <property type="match status" value="1"/>
</dbReference>
<dbReference type="GO" id="GO:0070566">
    <property type="term" value="F:adenylyltransferase activity"/>
    <property type="evidence" value="ECO:0007669"/>
    <property type="project" value="TreeGrafter"/>
</dbReference>
<reference evidence="7" key="1">
    <citation type="journal article" date="2007" name="J. Mol. Biol.">
        <title>From Genetic Diversity to Metabolic Unity: Studies on the Biosynthesis of Aurafurones and Aurafuron-like Structures in Myxobacteria and Streptomycetes.</title>
        <authorList>
            <person name="Frank B."/>
            <person name="Wenzel S.C."/>
            <person name="Bode H.B."/>
            <person name="Scharfe M."/>
            <person name="Blocker H."/>
            <person name="Muller R."/>
        </authorList>
    </citation>
    <scope>NUCLEOTIDE SEQUENCE</scope>
    <source>
        <strain evidence="7">DW4/3-1</strain>
    </source>
</reference>
<dbReference type="EMBL" id="AM850130">
    <property type="protein sequence ID" value="CAO98843.1"/>
    <property type="molecule type" value="Genomic_DNA"/>
</dbReference>
<dbReference type="PANTHER" id="PTHR22754:SF32">
    <property type="entry name" value="DISCO-INTERACTING PROTEIN 2"/>
    <property type="match status" value="1"/>
</dbReference>
<sequence>MSTQGAIQSLFPVEGSGETQLTKPSLIGAVTPARSLQVVPSLYSELDLVSLLRLRCLEQPHQLAYSYETDHGEVRLTYAELDRQARTVAAQLQAANGAGARALLLYHPGPDFLAGFFGCLYAGVIAVPAYPPRAPFRPDDRNVRRIFSIAQDASPRFVITTDAVRTKLRDISGVLPGIEQWLASDVQEGPGAEAWSSFTPHQDDLAFLQYTSGSTGTPKGVMVSHGNIIANERMITVGFGMSEKTRIGGWLPVFHDMGLIGHVLQPMYLGVPCFLMSPMSFMKRPYRWLDLISRNRLTVSGAPDFAYRFCVEAVSEEEKARLDLSCWELAFNGAEPVRTETLESFSAAFASCGFRKNTFYPTYGCAEATLFVAGGQKEALPVKLVVKRSELERGRAVEAAEGETQDLRVLVGCGKSAVGQKLAIVHPETRVQAEEGHVGEIWVSGPNVTGGYWNRVQESEERFRAPLADGDSRLCYRTGDLGFLLNGELFITGRASDLIIIRGLNHYPEDIELTVGSVNEHFLMSCAVSIDVDGEERVVVVQEVSREFPDDGFDQAGMSVRRALSEAHGLELHSLILLPRGRLPRTSSGKVQRRVCRELLLKGGLDPIVVWTGPQLPSDPAAVA</sequence>
<dbReference type="Pfam" id="PF23024">
    <property type="entry name" value="AMP-dom_DIP2-like"/>
    <property type="match status" value="1"/>
</dbReference>
<feature type="domain" description="AMP-dependent synthetase/ligase" evidence="5">
    <location>
        <begin position="56"/>
        <end position="453"/>
    </location>
</feature>
<dbReference type="CDD" id="cd05931">
    <property type="entry name" value="FAAL"/>
    <property type="match status" value="1"/>
</dbReference>
<evidence type="ECO:0000256" key="4">
    <source>
        <dbReference type="ARBA" id="ARBA00023098"/>
    </source>
</evidence>
<dbReference type="Gene3D" id="3.30.300.30">
    <property type="match status" value="1"/>
</dbReference>
<dbReference type="GO" id="GO:0016874">
    <property type="term" value="F:ligase activity"/>
    <property type="evidence" value="ECO:0007669"/>
    <property type="project" value="UniProtKB-KW"/>
</dbReference>
<dbReference type="InterPro" id="IPR042099">
    <property type="entry name" value="ANL_N_sf"/>
</dbReference>
<evidence type="ECO:0000256" key="2">
    <source>
        <dbReference type="ARBA" id="ARBA00022598"/>
    </source>
</evidence>
<keyword evidence="4" id="KW-0443">Lipid metabolism</keyword>
<dbReference type="AlphaFoldDB" id="A8YP88"/>
<proteinExistence type="inferred from homology"/>
<accession>A8YP88</accession>
<dbReference type="InterPro" id="IPR020845">
    <property type="entry name" value="AMP-binding_CS"/>
</dbReference>
<feature type="domain" description="AMP-binding enzyme C-terminal" evidence="6">
    <location>
        <begin position="497"/>
        <end position="596"/>
    </location>
</feature>
<dbReference type="GO" id="GO:0006633">
    <property type="term" value="P:fatty acid biosynthetic process"/>
    <property type="evidence" value="ECO:0007669"/>
    <property type="project" value="TreeGrafter"/>
</dbReference>
<dbReference type="GO" id="GO:0005886">
    <property type="term" value="C:plasma membrane"/>
    <property type="evidence" value="ECO:0007669"/>
    <property type="project" value="TreeGrafter"/>
</dbReference>
<dbReference type="PANTHER" id="PTHR22754">
    <property type="entry name" value="DISCO-INTERACTING PROTEIN 2 DIP2 -RELATED"/>
    <property type="match status" value="1"/>
</dbReference>
<evidence type="ECO:0000313" key="7">
    <source>
        <dbReference type="EMBL" id="CAO98843.1"/>
    </source>
</evidence>
<evidence type="ECO:0000259" key="6">
    <source>
        <dbReference type="Pfam" id="PF23024"/>
    </source>
</evidence>
<dbReference type="GO" id="GO:0071766">
    <property type="term" value="P:Actinobacterium-type cell wall biogenesis"/>
    <property type="evidence" value="ECO:0007669"/>
    <property type="project" value="UniProtKB-ARBA"/>
</dbReference>
<evidence type="ECO:0000259" key="5">
    <source>
        <dbReference type="Pfam" id="PF00501"/>
    </source>
</evidence>
<name>A8YP88_STIAU</name>